<evidence type="ECO:0008006" key="3">
    <source>
        <dbReference type="Google" id="ProtNLM"/>
    </source>
</evidence>
<keyword evidence="2" id="KW-1185">Reference proteome</keyword>
<dbReference type="EMBL" id="LWHJ01000022">
    <property type="protein sequence ID" value="OAQ40486.1"/>
    <property type="molecule type" value="Genomic_DNA"/>
</dbReference>
<reference evidence="1 2" key="2">
    <citation type="submission" date="2016-06" db="EMBL/GenBank/DDBJ databases">
        <title>Pedobacter psychrophilus sp. nov., isolated from Antarctic fragmentary rock.</title>
        <authorList>
            <person name="Svec P."/>
        </authorList>
    </citation>
    <scope>NUCLEOTIDE SEQUENCE [LARGE SCALE GENOMIC DNA]</scope>
    <source>
        <strain evidence="1 2">CCM 8644</strain>
    </source>
</reference>
<comment type="caution">
    <text evidence="1">The sequence shown here is derived from an EMBL/GenBank/DDBJ whole genome shotgun (WGS) entry which is preliminary data.</text>
</comment>
<accession>A0A179DHD3</accession>
<name>A0A179DHD3_9SPHI</name>
<reference evidence="1 2" key="1">
    <citation type="submission" date="2016-04" db="EMBL/GenBank/DDBJ databases">
        <authorList>
            <person name="Evans L.H."/>
            <person name="Alamgir A."/>
            <person name="Owens N."/>
            <person name="Weber N.D."/>
            <person name="Virtaneva K."/>
            <person name="Barbian K."/>
            <person name="Babar A."/>
            <person name="Rosenke K."/>
        </authorList>
    </citation>
    <scope>NUCLEOTIDE SEQUENCE [LARGE SCALE GENOMIC DNA]</scope>
    <source>
        <strain evidence="1 2">CCM 8644</strain>
    </source>
</reference>
<gene>
    <name evidence="1" type="ORF">A5893_05935</name>
</gene>
<dbReference type="Pfam" id="PF14114">
    <property type="entry name" value="DUF4286"/>
    <property type="match status" value="1"/>
</dbReference>
<dbReference type="OrthoDB" id="1121837at2"/>
<dbReference type="STRING" id="1826909.A5893_05935"/>
<protein>
    <recommendedName>
        <fullName evidence="3">DUF4286 domain-containing protein</fullName>
    </recommendedName>
</protein>
<dbReference type="RefSeq" id="WP_068821724.1">
    <property type="nucleotide sequence ID" value="NZ_LWHJ01000022.1"/>
</dbReference>
<evidence type="ECO:0000313" key="1">
    <source>
        <dbReference type="EMBL" id="OAQ40486.1"/>
    </source>
</evidence>
<dbReference type="AlphaFoldDB" id="A0A179DHD3"/>
<organism evidence="1 2">
    <name type="scientific">Pedobacter psychrophilus</name>
    <dbReference type="NCBI Taxonomy" id="1826909"/>
    <lineage>
        <taxon>Bacteria</taxon>
        <taxon>Pseudomonadati</taxon>
        <taxon>Bacteroidota</taxon>
        <taxon>Sphingobacteriia</taxon>
        <taxon>Sphingobacteriales</taxon>
        <taxon>Sphingobacteriaceae</taxon>
        <taxon>Pedobacter</taxon>
    </lineage>
</organism>
<sequence length="99" mass="11535">MIIYNVTSIVEQEIKDDFLAFMQEIHIPEVMATGKFSSSNLYQLTEPENEGFTYCAQYITEKAQNLIDYREIYAPILQKDVQQKFGDKVVSFRSVLEKI</sequence>
<evidence type="ECO:0000313" key="2">
    <source>
        <dbReference type="Proteomes" id="UP000078459"/>
    </source>
</evidence>
<proteinExistence type="predicted"/>
<dbReference type="InterPro" id="IPR025563">
    <property type="entry name" value="DUF4286"/>
</dbReference>
<dbReference type="Proteomes" id="UP000078459">
    <property type="component" value="Unassembled WGS sequence"/>
</dbReference>